<gene>
    <name evidence="1" type="ORF">C4B59_11095</name>
</gene>
<dbReference type="Proteomes" id="UP000248329">
    <property type="component" value="Unassembled WGS sequence"/>
</dbReference>
<sequence length="84" mass="8999">MINKILNAVVALLFLAVVGMSVMGTYWVEEPLTFTDNDSSGIVTIGTEIFTTYVVAFEVLALVLLAALIGGIYLAKEDEEEVAA</sequence>
<comment type="caution">
    <text evidence="1">The sequence shown here is derived from an EMBL/GenBank/DDBJ whole genome shotgun (WGS) entry which is preliminary data.</text>
</comment>
<protein>
    <submittedName>
        <fullName evidence="1">Dehydrogenase</fullName>
    </submittedName>
</protein>
<proteinExistence type="predicted"/>
<name>A0AC61L1F6_9EURY</name>
<reference evidence="1" key="1">
    <citation type="submission" date="2018-01" db="EMBL/GenBank/DDBJ databases">
        <authorList>
            <person name="Krukenberg V."/>
        </authorList>
    </citation>
    <scope>NUCLEOTIDE SEQUENCE</scope>
    <source>
        <strain evidence="1">E20ANME2</strain>
    </source>
</reference>
<accession>A0AC61L1F6</accession>
<evidence type="ECO:0000313" key="2">
    <source>
        <dbReference type="Proteomes" id="UP000248329"/>
    </source>
</evidence>
<evidence type="ECO:0000313" key="1">
    <source>
        <dbReference type="EMBL" id="PXF59628.1"/>
    </source>
</evidence>
<organism evidence="1 2">
    <name type="scientific">Candidatus Methanogaster sp</name>
    <dbReference type="NCBI Taxonomy" id="3386292"/>
    <lineage>
        <taxon>Archaea</taxon>
        <taxon>Methanobacteriati</taxon>
        <taxon>Methanobacteriota</taxon>
        <taxon>Stenosarchaea group</taxon>
        <taxon>Methanomicrobia</taxon>
        <taxon>Methanosarcinales</taxon>
        <taxon>ANME-2 cluster</taxon>
        <taxon>Candidatus Methanogasteraceae</taxon>
        <taxon>Candidatus Methanogaster</taxon>
    </lineage>
</organism>
<dbReference type="EMBL" id="PQXF01000023">
    <property type="protein sequence ID" value="PXF59628.1"/>
    <property type="molecule type" value="Genomic_DNA"/>
</dbReference>